<keyword evidence="3" id="KW-0040">ANK repeat</keyword>
<dbReference type="SUPFAM" id="SSF52540">
    <property type="entry name" value="P-loop containing nucleoside triphosphate hydrolases"/>
    <property type="match status" value="1"/>
</dbReference>
<dbReference type="Pfam" id="PF12796">
    <property type="entry name" value="Ank_2"/>
    <property type="match status" value="1"/>
</dbReference>
<dbReference type="PRINTS" id="PR00380">
    <property type="entry name" value="KINESINHEAVY"/>
</dbReference>
<dbReference type="GO" id="GO:0003777">
    <property type="term" value="F:microtubule motor activity"/>
    <property type="evidence" value="ECO:0007669"/>
    <property type="project" value="InterPro"/>
</dbReference>
<evidence type="ECO:0000256" key="6">
    <source>
        <dbReference type="SAM" id="MobiDB-lite"/>
    </source>
</evidence>
<organism evidence="8 9">
    <name type="scientific">Chaetoceros tenuissimus</name>
    <dbReference type="NCBI Taxonomy" id="426638"/>
    <lineage>
        <taxon>Eukaryota</taxon>
        <taxon>Sar</taxon>
        <taxon>Stramenopiles</taxon>
        <taxon>Ochrophyta</taxon>
        <taxon>Bacillariophyta</taxon>
        <taxon>Coscinodiscophyceae</taxon>
        <taxon>Chaetocerotophycidae</taxon>
        <taxon>Chaetocerotales</taxon>
        <taxon>Chaetocerotaceae</taxon>
        <taxon>Chaetoceros</taxon>
    </lineage>
</organism>
<dbReference type="PROSITE" id="PS50088">
    <property type="entry name" value="ANK_REPEAT"/>
    <property type="match status" value="3"/>
</dbReference>
<evidence type="ECO:0000313" key="9">
    <source>
        <dbReference type="Proteomes" id="UP001054902"/>
    </source>
</evidence>
<evidence type="ECO:0000256" key="2">
    <source>
        <dbReference type="ARBA" id="ARBA00022840"/>
    </source>
</evidence>
<feature type="coiled-coil region" evidence="5">
    <location>
        <begin position="526"/>
        <end position="553"/>
    </location>
</feature>
<dbReference type="Gene3D" id="3.40.850.10">
    <property type="entry name" value="Kinesin motor domain"/>
    <property type="match status" value="1"/>
</dbReference>
<evidence type="ECO:0000256" key="5">
    <source>
        <dbReference type="SAM" id="Coils"/>
    </source>
</evidence>
<accession>A0AAD3DA05</accession>
<dbReference type="GO" id="GO:0005524">
    <property type="term" value="F:ATP binding"/>
    <property type="evidence" value="ECO:0007669"/>
    <property type="project" value="UniProtKB-UniRule"/>
</dbReference>
<dbReference type="SMART" id="SM00129">
    <property type="entry name" value="KISc"/>
    <property type="match status" value="1"/>
</dbReference>
<dbReference type="InterPro" id="IPR001752">
    <property type="entry name" value="Kinesin_motor_dom"/>
</dbReference>
<feature type="region of interest" description="Disordered" evidence="6">
    <location>
        <begin position="376"/>
        <end position="426"/>
    </location>
</feature>
<dbReference type="PROSITE" id="PS50297">
    <property type="entry name" value="ANK_REP_REGION"/>
    <property type="match status" value="2"/>
</dbReference>
<feature type="repeat" description="ANK" evidence="3">
    <location>
        <begin position="198"/>
        <end position="232"/>
    </location>
</feature>
<dbReference type="EMBL" id="BLLK01000069">
    <property type="protein sequence ID" value="GFH60626.1"/>
    <property type="molecule type" value="Genomic_DNA"/>
</dbReference>
<keyword evidence="2 4" id="KW-0067">ATP-binding</keyword>
<evidence type="ECO:0000256" key="4">
    <source>
        <dbReference type="PROSITE-ProRule" id="PRU00283"/>
    </source>
</evidence>
<dbReference type="Gene3D" id="1.25.40.20">
    <property type="entry name" value="Ankyrin repeat-containing domain"/>
    <property type="match status" value="1"/>
</dbReference>
<dbReference type="SUPFAM" id="SSF48403">
    <property type="entry name" value="Ankyrin repeat"/>
    <property type="match status" value="1"/>
</dbReference>
<feature type="region of interest" description="Disordered" evidence="6">
    <location>
        <begin position="680"/>
        <end position="713"/>
    </location>
</feature>
<dbReference type="InterPro" id="IPR036961">
    <property type="entry name" value="Kinesin_motor_dom_sf"/>
</dbReference>
<feature type="compositionally biased region" description="Basic and acidic residues" evidence="6">
    <location>
        <begin position="376"/>
        <end position="404"/>
    </location>
</feature>
<comment type="similarity">
    <text evidence="4">Belongs to the TRAFAC class myosin-kinesin ATPase superfamily. Kinesin family.</text>
</comment>
<dbReference type="Proteomes" id="UP001054902">
    <property type="component" value="Unassembled WGS sequence"/>
</dbReference>
<feature type="domain" description="Kinesin motor" evidence="7">
    <location>
        <begin position="835"/>
        <end position="1173"/>
    </location>
</feature>
<sequence length="1211" mass="136958">MGFVEFFSKKGSGRKKNRRRDHSFDDYSDESKTDRIENDYDHALTEDELYELPASSLRQRCRKLGIDSSRALQKSDLVNLLFNHFQRNVENLTGNANYGGNTRRTSIKNDFGSPPPSMSKPDHQSLIKTVQEIIPYFGKDSQMDDVVIDTLDKLPVQTLDTRDANGNTLLMLSCQANAYNLVSILLQRGSDPNATNNFGETCLHFTAYTDSYSPETANLLVRHGANAQMTEQRFGCSPLHYAASLGSVELCRTLMNGGANPSSTDFNGCSAIDYAVQSNVPACANFLLESSNQTFMTGESKDNFDDVSDWEELVDYQSGMKYYHCKNTGKSLWMDEYELYQQSKQQQNRKESIALLETKRHDSFRDAPPCVEIEIEERQPKGIQSRRDEVDHSMKDEFVYETPKKQSLNQRRNTKRSNKPSQSKFAFIDDQSQQLLQDMISDSSSSTSTVKEDISNDLDELSGDKVPSVNDRKLVSEKSFNQRLDSMQQQILEALQVQQRETLQKKHDIQDIKPHNENHNLLEISVKQKDEEILELQSRLKDLEAALGESKLTNEMASYDKVTLQRIDYAKQSVDTGTCTNICTKDAAQGDQDVNEIWIAEKDYNDLKQLLDKTEYQLKESKSSITNLENMQGRSREQINVLEGLLQEEKDAKIESIVLLEQVRKGIASEEDVLQTLKEEKERSEANVNHLQQSLQGLEDEKRQLQSKNEEEKKLLKHKEELVQQLEKKMEEMDSSFHLQQEKTSRKHHDEIQALHSKYLARIQKLERVAEEKTQERENAVQERDLAFDQLSRMQKLIEEAKTLFASNERLHKSLHLEIEKRKSLHNKLEDIKGKIRVYVRLRPLSSSELERNCKEALTREDKRTCVLNSSGVQKEWEFDKVSPSFESQESFFEDARQLVCSAVDGFNVSIFCYGQTGSGKTYTMMGPSGEIPNVLSAKDLDKNSGLAPRAVVELFQILETRASSFDSTLSVSMLELYNDNLRDLIALSEAKPQRNLRIRLAEHSESKLVEVEGAESIECRHAPEVLALIGKASKSRSTASTKMNADSSRSHLIMSIVVKLTNKRTCVVTSGKLTLVDLAGSERVSKSGATGTALKEAQNINKSLSAIGDVINALTSGNRGHVPYRNHPLTMLLSDSLGGSAKTLMVVNCSPADYNTNESANSLDFAKRCKRIQNKVDDSSRLKALQKELARLKKGGKGSSRIANPRRPGE</sequence>
<gene>
    <name evidence="8" type="ORF">CTEN210_17102</name>
</gene>
<feature type="compositionally biased region" description="Basic and acidic residues" evidence="6">
    <location>
        <begin position="699"/>
        <end position="713"/>
    </location>
</feature>
<evidence type="ECO:0000259" key="7">
    <source>
        <dbReference type="PROSITE" id="PS50067"/>
    </source>
</evidence>
<feature type="repeat" description="ANK" evidence="3">
    <location>
        <begin position="234"/>
        <end position="266"/>
    </location>
</feature>
<evidence type="ECO:0000313" key="8">
    <source>
        <dbReference type="EMBL" id="GFH60626.1"/>
    </source>
</evidence>
<dbReference type="PANTHER" id="PTHR47972">
    <property type="entry name" value="KINESIN-LIKE PROTEIN KLP-3"/>
    <property type="match status" value="1"/>
</dbReference>
<evidence type="ECO:0000256" key="3">
    <source>
        <dbReference type="PROSITE-ProRule" id="PRU00023"/>
    </source>
</evidence>
<dbReference type="Pfam" id="PF00225">
    <property type="entry name" value="Kinesin"/>
    <property type="match status" value="1"/>
</dbReference>
<feature type="repeat" description="ANK" evidence="3">
    <location>
        <begin position="165"/>
        <end position="197"/>
    </location>
</feature>
<protein>
    <recommendedName>
        <fullName evidence="7">Kinesin motor domain-containing protein</fullName>
    </recommendedName>
</protein>
<feature type="compositionally biased region" description="Polar residues" evidence="6">
    <location>
        <begin position="686"/>
        <end position="696"/>
    </location>
</feature>
<dbReference type="GO" id="GO:0007018">
    <property type="term" value="P:microtubule-based movement"/>
    <property type="evidence" value="ECO:0007669"/>
    <property type="project" value="InterPro"/>
</dbReference>
<keyword evidence="9" id="KW-1185">Reference proteome</keyword>
<keyword evidence="4" id="KW-0505">Motor protein</keyword>
<feature type="compositionally biased region" description="Low complexity" evidence="6">
    <location>
        <begin position="440"/>
        <end position="449"/>
    </location>
</feature>
<feature type="binding site" evidence="4">
    <location>
        <begin position="915"/>
        <end position="922"/>
    </location>
    <ligand>
        <name>ATP</name>
        <dbReference type="ChEBI" id="CHEBI:30616"/>
    </ligand>
</feature>
<feature type="region of interest" description="Disordered" evidence="6">
    <location>
        <begin position="1191"/>
        <end position="1211"/>
    </location>
</feature>
<dbReference type="GO" id="GO:0008017">
    <property type="term" value="F:microtubule binding"/>
    <property type="evidence" value="ECO:0007669"/>
    <property type="project" value="InterPro"/>
</dbReference>
<feature type="compositionally biased region" description="Basic and acidic residues" evidence="6">
    <location>
        <begin position="22"/>
        <end position="32"/>
    </location>
</feature>
<feature type="region of interest" description="Disordered" evidence="6">
    <location>
        <begin position="1"/>
        <end position="32"/>
    </location>
</feature>
<proteinExistence type="inferred from homology"/>
<dbReference type="InterPro" id="IPR019821">
    <property type="entry name" value="Kinesin_motor_CS"/>
</dbReference>
<feature type="coiled-coil region" evidence="5">
    <location>
        <begin position="604"/>
        <end position="631"/>
    </location>
</feature>
<keyword evidence="1 4" id="KW-0547">Nucleotide-binding</keyword>
<dbReference type="SMART" id="SM00248">
    <property type="entry name" value="ANK"/>
    <property type="match status" value="4"/>
</dbReference>
<name>A0AAD3DA05_9STRA</name>
<keyword evidence="5" id="KW-0175">Coiled coil</keyword>
<dbReference type="InterPro" id="IPR002110">
    <property type="entry name" value="Ankyrin_rpt"/>
</dbReference>
<feature type="compositionally biased region" description="Basic residues" evidence="6">
    <location>
        <begin position="11"/>
        <end position="21"/>
    </location>
</feature>
<dbReference type="InterPro" id="IPR036770">
    <property type="entry name" value="Ankyrin_rpt-contain_sf"/>
</dbReference>
<dbReference type="InterPro" id="IPR027417">
    <property type="entry name" value="P-loop_NTPase"/>
</dbReference>
<dbReference type="AlphaFoldDB" id="A0AAD3DA05"/>
<dbReference type="InterPro" id="IPR027640">
    <property type="entry name" value="Kinesin-like_fam"/>
</dbReference>
<dbReference type="PROSITE" id="PS50067">
    <property type="entry name" value="KINESIN_MOTOR_2"/>
    <property type="match status" value="1"/>
</dbReference>
<dbReference type="Pfam" id="PF00023">
    <property type="entry name" value="Ank"/>
    <property type="match status" value="1"/>
</dbReference>
<dbReference type="PROSITE" id="PS00411">
    <property type="entry name" value="KINESIN_MOTOR_1"/>
    <property type="match status" value="1"/>
</dbReference>
<reference evidence="8 9" key="1">
    <citation type="journal article" date="2021" name="Sci. Rep.">
        <title>The genome of the diatom Chaetoceros tenuissimus carries an ancient integrated fragment of an extant virus.</title>
        <authorList>
            <person name="Hongo Y."/>
            <person name="Kimura K."/>
            <person name="Takaki Y."/>
            <person name="Yoshida Y."/>
            <person name="Baba S."/>
            <person name="Kobayashi G."/>
            <person name="Nagasaki K."/>
            <person name="Hano T."/>
            <person name="Tomaru Y."/>
        </authorList>
    </citation>
    <scope>NUCLEOTIDE SEQUENCE [LARGE SCALE GENOMIC DNA]</scope>
    <source>
        <strain evidence="8 9">NIES-3715</strain>
    </source>
</reference>
<feature type="region of interest" description="Disordered" evidence="6">
    <location>
        <begin position="440"/>
        <end position="469"/>
    </location>
</feature>
<evidence type="ECO:0000256" key="1">
    <source>
        <dbReference type="ARBA" id="ARBA00022741"/>
    </source>
</evidence>
<dbReference type="PANTHER" id="PTHR47972:SF16">
    <property type="entry name" value="KINESIN-LIKE PROTEIN"/>
    <property type="match status" value="1"/>
</dbReference>
<comment type="caution">
    <text evidence="8">The sequence shown here is derived from an EMBL/GenBank/DDBJ whole genome shotgun (WGS) entry which is preliminary data.</text>
</comment>